<dbReference type="GO" id="GO:0006351">
    <property type="term" value="P:DNA-templated transcription"/>
    <property type="evidence" value="ECO:0007669"/>
    <property type="project" value="InterPro"/>
</dbReference>
<protein>
    <recommendedName>
        <fullName evidence="2">RNA-directed RNA polymerase L</fullName>
        <ecNumber evidence="1">2.7.7.48</ecNumber>
    </recommendedName>
    <alternativeName>
        <fullName evidence="4">Large structural protein</fullName>
    </alternativeName>
    <alternativeName>
        <fullName evidence="6">Replicase</fullName>
    </alternativeName>
    <alternativeName>
        <fullName evidence="5">Transcriptase</fullName>
    </alternativeName>
</protein>
<accession>A0A6M6AM21</accession>
<evidence type="ECO:0000256" key="3">
    <source>
        <dbReference type="ARBA" id="ARBA00022679"/>
    </source>
</evidence>
<feature type="domain" description="RdRp catalytic" evidence="8">
    <location>
        <begin position="931"/>
        <end position="1119"/>
    </location>
</feature>
<organism evidence="9 10">
    <name type="scientific">Plasmopara viticola lesion associated mycobunyavirales-like virus 9</name>
    <dbReference type="NCBI Taxonomy" id="2737683"/>
    <lineage>
        <taxon>Viruses</taxon>
        <taxon>Riboviria</taxon>
        <taxon>Orthornavirae</taxon>
        <taxon>Negarnaviricota</taxon>
        <taxon>Polyploviricotina</taxon>
        <taxon>Bunyaviricetes</taxon>
        <taxon>Hareavirales</taxon>
        <taxon>Discoviridae</taxon>
        <taxon>Orthodiscovirus</taxon>
        <taxon>Orthodiscovirus coniellae</taxon>
    </lineage>
</organism>
<reference evidence="9" key="1">
    <citation type="journal article" date="2020" name="Virus Evol.">
        <title>Analysis of the virome associated to grapevine downy mildew lesions reveals new mycovirus lineages.</title>
        <authorList>
            <person name="Chiapello M."/>
            <person name="Rodriguez-Romero J."/>
            <person name="Ayllon M.A."/>
            <person name="Turina M."/>
        </authorList>
    </citation>
    <scope>NUCLEOTIDE SEQUENCE</scope>
    <source>
        <strain evidence="9">DMG-E_DN19612</strain>
    </source>
</reference>
<dbReference type="EC" id="2.7.7.48" evidence="1"/>
<dbReference type="PROSITE" id="PS50525">
    <property type="entry name" value="RDRP_SSRNA_NEG_SEG"/>
    <property type="match status" value="1"/>
</dbReference>
<keyword evidence="3" id="KW-0808">Transferase</keyword>
<dbReference type="GO" id="GO:0039694">
    <property type="term" value="P:viral RNA genome replication"/>
    <property type="evidence" value="ECO:0007669"/>
    <property type="project" value="InterPro"/>
</dbReference>
<dbReference type="EMBL" id="MN585282">
    <property type="protein sequence ID" value="QJX19792.1"/>
    <property type="molecule type" value="Genomic_RNA"/>
</dbReference>
<keyword evidence="9" id="KW-0548">Nucleotidyltransferase</keyword>
<evidence type="ECO:0000256" key="4">
    <source>
        <dbReference type="ARBA" id="ARBA00030285"/>
    </source>
</evidence>
<name>A0A6M6AM21_9VIRU</name>
<evidence type="ECO:0000313" key="9">
    <source>
        <dbReference type="EMBL" id="QJX19792.1"/>
    </source>
</evidence>
<dbReference type="Pfam" id="PF04196">
    <property type="entry name" value="Bunya_RdRp"/>
    <property type="match status" value="1"/>
</dbReference>
<feature type="region of interest" description="Disordered" evidence="7">
    <location>
        <begin position="356"/>
        <end position="383"/>
    </location>
</feature>
<evidence type="ECO:0000256" key="7">
    <source>
        <dbReference type="SAM" id="MobiDB-lite"/>
    </source>
</evidence>
<dbReference type="InterPro" id="IPR007099">
    <property type="entry name" value="RNA-dir_pol_NSvirus"/>
</dbReference>
<evidence type="ECO:0000313" key="10">
    <source>
        <dbReference type="Proteomes" id="UP001267474"/>
    </source>
</evidence>
<proteinExistence type="predicted"/>
<evidence type="ECO:0000256" key="5">
    <source>
        <dbReference type="ARBA" id="ARBA00030436"/>
    </source>
</evidence>
<dbReference type="GO" id="GO:0003968">
    <property type="term" value="F:RNA-directed RNA polymerase activity"/>
    <property type="evidence" value="ECO:0007669"/>
    <property type="project" value="UniProtKB-KW"/>
</dbReference>
<evidence type="ECO:0000256" key="6">
    <source>
        <dbReference type="ARBA" id="ARBA00031012"/>
    </source>
</evidence>
<dbReference type="Proteomes" id="UP001267474">
    <property type="component" value="Genome"/>
</dbReference>
<keyword evidence="9" id="KW-0696">RNA-directed RNA polymerase</keyword>
<evidence type="ECO:0000256" key="1">
    <source>
        <dbReference type="ARBA" id="ARBA00012494"/>
    </source>
</evidence>
<sequence>MFATPTIHVNRGSVARSITTSLGASKELDSLAAGLLQPGEYMPSNEGQYWQFRRYMHDILCAALIDNGTFRMQTFNLDKVGIVTNDPRMVKQKPDLYTINDTGVHLGEVSVTYNVDLESKRKNERYRGMCDLITKHGMTCRLDIILLDLTDPEWRDKFSAISELFLNMLEDFIQCLQIIHSDKRFSAVRAQELGSYNVSRLQYVLEDETIVDQIYKATGVAVDPKHALRLIDNPGLDEMTDAEYISRLATSIINTKPQKRPTPEPRGVQPQTMLNEFKPMFESKPTTHKLPRILQLGSPQHFDEVPRTFDQTIESLRTTSKSGGYLDHLKNSLSKEVPDSHTRIVRLSMSTEQIEKEQQQGPGRKAYMKRNGLSSPREEPRHIGLKPEHETSLLEIIENITSDMKVLNLEEPPEPSVAYCGISMATELDDIQTRLDRSPTTGLLRFYQSISNEIVINSMRRRKQGEYVLGYSGFADVFFIVAPGPQLRTESNIEFVKIISLRPGFMNGFSAPWHLSGDHWESDWLSVDVDRLKHWQRAFDRVSVSLLANVERLVRPGYTMRQCLKEEMAAGNYTFLALTYLEDKQLTSVTNQTLRYLWMKSLGDKQFDGLASKFPQRVNSIIQSTMLQRAIKSCVEICRTPLTELVKVSKLHRDDETGMYDETTTGITNLLPRLFTFGQRVPVSYNLNEIYWCMAYNKDRQNAAQDALRILEKIVKEEHKYDLEIGCREGVEKVHYFLGCTSIKQDINHAHSLAPEGHFYSSRAVQIGVRLQDKHPENVGDNGSWMTSEKLEKILSKPLSDYATFKASVKQIAEYVNPNDLAELKKIGVRTKAIELVAEIVEKEELMTASEIVMQYSGMGNRAFEILIQIFKKGQIGGVREIIILFIKARVMMNVVEEVARLLCKSDKREILTKGRDKRLMMRGDYEEVTSSFPDGTPVQVVKESYDMTTWCQKFIPFIFTHIHRHHFKDHPGMSSLATHIFLAHSNKKIEFPRKLVEQWCLHKEEKHSDKAMQKIKEKYLRDGKPYLVNHSNMCQGIPHYNSSVLGLSCISLRDALFKECLEQLSQTQCIQWKTRLGSDDKGTIIALDMSNPNAKAQCILFGQCERVSERLHSMELSIKSASGHVMYELNSAYMANLETLSPTIKFSLASTDTIETTSCTTFVNESYSRIRQMRENGASSLLCFYAHLRNSRHFDKIFGTSMGDVNDVSAVFKQPKSTIPYDFGIYPLYDADLQDVIGPEFYNYRILKTKNHKNLALKLLYTPLSKREQDEMFQREDDDLMKKDHFGIQQGIVKQLANMRERTNSKPEEIEAFFEENPFLIVRGPQTVRETLMVIRSKLFTKGAAQALRRTSPAIYIGRLSAYRSAKAWVASTQRQVGVDLETGDSIFLAERSKVTYLEYLQMGLVKAESNTDFDPSSLRELLFPNHRSLDVIEQLVGKFGALQSTDRKFSQAIRTWTINNFNYEYTSGLRSILQTSFGEIQDSSKEDVEEFRKMVGMRMESLDNFVEECKQRSIRPLDMFFYLTKLHKASRSSRIQSFAFGPTSQSLHMTAMSLKKYNHMPGMVSMMGGEMKEDHLKWANTMASKLDTIKLLHNMIVMEQTGRLTSEDRFGVDAVNPSYNSGSLIDESRTIIRGLKSISGLDYTSQKSVKLVAAHILDDSEFRSKLVEWKDLNFTYIRRQKKVIAPSGKVSWQGDLEVLVSSGEECFTMSEVRGRRFVTAKQVTDLSQLFRSLVAMCRNLDMELHSFFRRRPMNLGDIYLSDSSRSLHRSEVIAAQGNVLNLRINTGFRYKRIVDLVAFKTVRTFDEARCVLSVHFEDKEGRTATVCHSLGNYYPVSIPDDLQFSEGLWYQGVRFNSLIRNRDWFFNRRLPTMSENEVCNFLRRDVDFRVILQNDSSDLSRITDYLEVREEVNEESFPQFNMANIQAETSEDDTFDAENMYEIFEKAVSQQVASGEMSALAGSVEDWADLVEEELERVLTLDSEEHEGNVLVARSFGYKKPKQRKAAYTINNLQQGVEIKARVLDSFFRMGSVKSEAVKSLPSYIAWTLQVKRENQEFSDLAEALVQHMIRSLSESTGVKQTKLRNAIEMAPGRLMLTPLRPLFSLINGEGETMTQDDIMADIYRLSEDFQEEISDNEDY</sequence>
<evidence type="ECO:0000256" key="2">
    <source>
        <dbReference type="ARBA" id="ARBA00018602"/>
    </source>
</evidence>
<evidence type="ECO:0000259" key="8">
    <source>
        <dbReference type="PROSITE" id="PS50525"/>
    </source>
</evidence>
<dbReference type="InterPro" id="IPR007322">
    <property type="entry name" value="RNA_pol_bunyavir"/>
</dbReference>